<keyword evidence="2" id="KW-1185">Reference proteome</keyword>
<name>A0A1Y2A7R7_9PLEO</name>
<proteinExistence type="predicted"/>
<dbReference type="AlphaFoldDB" id="A0A1Y2A7R7"/>
<dbReference type="EMBL" id="MCFA01000006">
    <property type="protein sequence ID" value="ORY18514.1"/>
    <property type="molecule type" value="Genomic_DNA"/>
</dbReference>
<gene>
    <name evidence="1" type="ORF">BCR34DRAFT_582809</name>
</gene>
<sequence length="217" mass="25322">MRSSYCAFFLCPTFTPTLNARPKVSYTSQTGKVVEQSSSALFSLYQGHFDHHGYPSPRNREPDSLPRPHLQSALRRLYWLRLQNWKVFDATPIYFPAPSSISNVRLVCRAFQDSKAIVELWEEIVMDRTPRLGLNREWRKIRCWKMMIRMGTAFQRHGMMRLPKAKSEENDEKESIWIFEVSSQGKLQHKQIFYNTSTLSENSLPHCSLYGISQADP</sequence>
<comment type="caution">
    <text evidence="1">The sequence shown here is derived from an EMBL/GenBank/DDBJ whole genome shotgun (WGS) entry which is preliminary data.</text>
</comment>
<dbReference type="Proteomes" id="UP000193144">
    <property type="component" value="Unassembled WGS sequence"/>
</dbReference>
<evidence type="ECO:0000313" key="1">
    <source>
        <dbReference type="EMBL" id="ORY18514.1"/>
    </source>
</evidence>
<evidence type="ECO:0000313" key="2">
    <source>
        <dbReference type="Proteomes" id="UP000193144"/>
    </source>
</evidence>
<reference evidence="1 2" key="1">
    <citation type="submission" date="2016-07" db="EMBL/GenBank/DDBJ databases">
        <title>Pervasive Adenine N6-methylation of Active Genes in Fungi.</title>
        <authorList>
            <consortium name="DOE Joint Genome Institute"/>
            <person name="Mondo S.J."/>
            <person name="Dannebaum R.O."/>
            <person name="Kuo R.C."/>
            <person name="Labutti K."/>
            <person name="Haridas S."/>
            <person name="Kuo A."/>
            <person name="Salamov A."/>
            <person name="Ahrendt S.R."/>
            <person name="Lipzen A."/>
            <person name="Sullivan W."/>
            <person name="Andreopoulos W.B."/>
            <person name="Clum A."/>
            <person name="Lindquist E."/>
            <person name="Daum C."/>
            <person name="Ramamoorthy G.K."/>
            <person name="Gryganskyi A."/>
            <person name="Culley D."/>
            <person name="Magnuson J.K."/>
            <person name="James T.Y."/>
            <person name="O'Malley M.A."/>
            <person name="Stajich J.E."/>
            <person name="Spatafora J.W."/>
            <person name="Visel A."/>
            <person name="Grigoriev I.V."/>
        </authorList>
    </citation>
    <scope>NUCLEOTIDE SEQUENCE [LARGE SCALE GENOMIC DNA]</scope>
    <source>
        <strain evidence="1 2">CBS 115471</strain>
    </source>
</reference>
<organism evidence="1 2">
    <name type="scientific">Clohesyomyces aquaticus</name>
    <dbReference type="NCBI Taxonomy" id="1231657"/>
    <lineage>
        <taxon>Eukaryota</taxon>
        <taxon>Fungi</taxon>
        <taxon>Dikarya</taxon>
        <taxon>Ascomycota</taxon>
        <taxon>Pezizomycotina</taxon>
        <taxon>Dothideomycetes</taxon>
        <taxon>Pleosporomycetidae</taxon>
        <taxon>Pleosporales</taxon>
        <taxon>Lindgomycetaceae</taxon>
        <taxon>Clohesyomyces</taxon>
    </lineage>
</organism>
<protein>
    <submittedName>
        <fullName evidence="1">Uncharacterized protein</fullName>
    </submittedName>
</protein>
<accession>A0A1Y2A7R7</accession>